<name>A0A2K3KMU5_TRIPR</name>
<evidence type="ECO:0000313" key="2">
    <source>
        <dbReference type="EMBL" id="PNX67617.1"/>
    </source>
</evidence>
<organism evidence="2 3">
    <name type="scientific">Trifolium pratense</name>
    <name type="common">Red clover</name>
    <dbReference type="NCBI Taxonomy" id="57577"/>
    <lineage>
        <taxon>Eukaryota</taxon>
        <taxon>Viridiplantae</taxon>
        <taxon>Streptophyta</taxon>
        <taxon>Embryophyta</taxon>
        <taxon>Tracheophyta</taxon>
        <taxon>Spermatophyta</taxon>
        <taxon>Magnoliopsida</taxon>
        <taxon>eudicotyledons</taxon>
        <taxon>Gunneridae</taxon>
        <taxon>Pentapetalae</taxon>
        <taxon>rosids</taxon>
        <taxon>fabids</taxon>
        <taxon>Fabales</taxon>
        <taxon>Fabaceae</taxon>
        <taxon>Papilionoideae</taxon>
        <taxon>50 kb inversion clade</taxon>
        <taxon>NPAAA clade</taxon>
        <taxon>Hologalegina</taxon>
        <taxon>IRL clade</taxon>
        <taxon>Trifolieae</taxon>
        <taxon>Trifolium</taxon>
    </lineage>
</organism>
<dbReference type="EMBL" id="ASHM01102630">
    <property type="protein sequence ID" value="PNX67617.1"/>
    <property type="molecule type" value="Genomic_DNA"/>
</dbReference>
<evidence type="ECO:0000313" key="3">
    <source>
        <dbReference type="Proteomes" id="UP000236291"/>
    </source>
</evidence>
<gene>
    <name evidence="2" type="ORF">L195_g055723</name>
</gene>
<dbReference type="Pfam" id="PF22936">
    <property type="entry name" value="Pol_BBD"/>
    <property type="match status" value="1"/>
</dbReference>
<feature type="domain" description="Retrovirus-related Pol polyprotein from transposon TNT 1-94-like beta-barrel" evidence="1">
    <location>
        <begin position="15"/>
        <end position="95"/>
    </location>
</feature>
<proteinExistence type="predicted"/>
<feature type="non-terminal residue" evidence="2">
    <location>
        <position position="151"/>
    </location>
</feature>
<dbReference type="AlphaFoldDB" id="A0A2K3KMU5"/>
<sequence>MMATTCDDNVKSEEWYLNSGCSNHMTPYREWLTSFDASKKSSIKLVDGRKLVVEGIGNIVIKSKKGGKVIISDVFFVPEMSCNLLSLGQLVQKGFSVNMEDNALKLFDKMKNLVLMCNLSKNKTYRCKISSVDMMCMSTTVIDEVEALWHK</sequence>
<dbReference type="InterPro" id="IPR054722">
    <property type="entry name" value="PolX-like_BBD"/>
</dbReference>
<reference evidence="2 3" key="1">
    <citation type="journal article" date="2014" name="Am. J. Bot.">
        <title>Genome assembly and annotation for red clover (Trifolium pratense; Fabaceae).</title>
        <authorList>
            <person name="Istvanek J."/>
            <person name="Jaros M."/>
            <person name="Krenek A."/>
            <person name="Repkova J."/>
        </authorList>
    </citation>
    <scope>NUCLEOTIDE SEQUENCE [LARGE SCALE GENOMIC DNA]</scope>
    <source>
        <strain evidence="3">cv. Tatra</strain>
        <tissue evidence="2">Young leaves</tissue>
    </source>
</reference>
<protein>
    <submittedName>
        <fullName evidence="2">Retrovirus-related Pol polyprotein from transposon TNT 1-94</fullName>
    </submittedName>
</protein>
<evidence type="ECO:0000259" key="1">
    <source>
        <dbReference type="Pfam" id="PF22936"/>
    </source>
</evidence>
<reference evidence="2 3" key="2">
    <citation type="journal article" date="2017" name="Front. Plant Sci.">
        <title>Gene Classification and Mining of Molecular Markers Useful in Red Clover (Trifolium pratense) Breeding.</title>
        <authorList>
            <person name="Istvanek J."/>
            <person name="Dluhosova J."/>
            <person name="Dluhos P."/>
            <person name="Patkova L."/>
            <person name="Nedelnik J."/>
            <person name="Repkova J."/>
        </authorList>
    </citation>
    <scope>NUCLEOTIDE SEQUENCE [LARGE SCALE GENOMIC DNA]</scope>
    <source>
        <strain evidence="3">cv. Tatra</strain>
        <tissue evidence="2">Young leaves</tissue>
    </source>
</reference>
<comment type="caution">
    <text evidence="2">The sequence shown here is derived from an EMBL/GenBank/DDBJ whole genome shotgun (WGS) entry which is preliminary data.</text>
</comment>
<accession>A0A2K3KMU5</accession>
<dbReference type="Proteomes" id="UP000236291">
    <property type="component" value="Unassembled WGS sequence"/>
</dbReference>
<dbReference type="STRING" id="57577.A0A2K3KMU5"/>